<dbReference type="InterPro" id="IPR008969">
    <property type="entry name" value="CarboxyPept-like_regulatory"/>
</dbReference>
<comment type="caution">
    <text evidence="5">The sequence shown here is derived from an EMBL/GenBank/DDBJ whole genome shotgun (WGS) entry which is preliminary data.</text>
</comment>
<dbReference type="Gene3D" id="2.170.130.10">
    <property type="entry name" value="TonB-dependent receptor, plug domain"/>
    <property type="match status" value="1"/>
</dbReference>
<dbReference type="InterPro" id="IPR012910">
    <property type="entry name" value="Plug_dom"/>
</dbReference>
<reference evidence="5 6" key="1">
    <citation type="journal article" date="2010" name="Microb. Ecol.">
        <title>Comparative genome analysis of Prevotella ruminicola and Prevotella bryantii: insights into their environmental niche.</title>
        <authorList>
            <consortium name="North American Consortium for Rumen Bacteria"/>
            <person name="Purushe J."/>
            <person name="Fouts D.E."/>
            <person name="Morrison M."/>
            <person name="White B.A."/>
            <person name="Mackie R.I."/>
            <person name="Coutinho P.M."/>
            <person name="Henrissat B."/>
            <person name="Nelson K.E."/>
        </authorList>
    </citation>
    <scope>NUCLEOTIDE SEQUENCE [LARGE SCALE GENOMIC DNA]</scope>
    <source>
        <strain evidence="5 6">B14</strain>
    </source>
</reference>
<proteinExistence type="predicted"/>
<dbReference type="Pfam" id="PF07715">
    <property type="entry name" value="Plug"/>
    <property type="match status" value="1"/>
</dbReference>
<keyword evidence="6" id="KW-1185">Reference proteome</keyword>
<dbReference type="OrthoDB" id="1151166at2"/>
<dbReference type="RefSeq" id="WP_006281126.1">
    <property type="nucleotide sequence ID" value="NZ_ADWO01000003.1"/>
</dbReference>
<evidence type="ECO:0000256" key="2">
    <source>
        <dbReference type="ARBA" id="ARBA00023136"/>
    </source>
</evidence>
<evidence type="ECO:0000256" key="1">
    <source>
        <dbReference type="ARBA" id="ARBA00004442"/>
    </source>
</evidence>
<evidence type="ECO:0000313" key="5">
    <source>
        <dbReference type="EMBL" id="EFI73465.1"/>
    </source>
</evidence>
<feature type="domain" description="TonB-dependent receptor plug" evidence="4">
    <location>
        <begin position="120"/>
        <end position="246"/>
    </location>
</feature>
<dbReference type="Proteomes" id="UP000004524">
    <property type="component" value="Unassembled WGS sequence"/>
</dbReference>
<dbReference type="SUPFAM" id="SSF49464">
    <property type="entry name" value="Carboxypeptidase regulatory domain-like"/>
    <property type="match status" value="1"/>
</dbReference>
<dbReference type="Gene3D" id="2.40.170.20">
    <property type="entry name" value="TonB-dependent receptor, beta-barrel domain"/>
    <property type="match status" value="1"/>
</dbReference>
<dbReference type="Pfam" id="PF13715">
    <property type="entry name" value="CarbopepD_reg_2"/>
    <property type="match status" value="1"/>
</dbReference>
<sequence>MKRFFIIFFGVCFFLFTCCTNLYASTPIKGRITNTKNGEAIAFASIYAREIGKSTVSDIDGNFTLSFDIKQKIHLQITCLGYQTKEVVLVPGTKQIHVSIEEQSMGLKEVVVSAQYRDKIGSKATIEQEALEYIQPTSLIDIFALLPGGKMGDTNMQNGGLVNSRQVGTDLSSSFGMGLTVNGIPQHNDGMRIQMSGVIGNYAADGEGNVRVNAGTDLRTLSTDHIQSVTINRGISSAKEGNLSSGSIDVHVKQGASPLKVRTKFDPQNKLAYLGKGFYLSEKLGTLYAGFDIVRSQADISDARGAYHRITGQLNWNNQRRWWGKKVDMNVSGSYITSFSNNKTDELIESYHEKYNSHYQHATFSGKLKMTLNKAWIDDVELTASYDYTQDVLKHDKHVINRTVMPLQQSTEEGEHEGTYLPSTYDTYYEIDNRPLTIFSELNAHKYGLLNENWNYSILLGGSYNYTKNLGDGAVVDTNRPPFPSEEFIRPRKNSDIPALVNQAGYLEAKLRYRRNMHEWNNSLGIREVMMMNLPDSYSLQHKMLFEPRLQTAYTLYHQAGRHEMSHTIRIGYGVENKLPSADYLYPDLVYHDYIALNAYFSDPSKRLLITNTKIQNPVNPQLEANRNVKMEVGYDMRWKGLELNLTAFHELMKGGIEYFTSYTPAHYTYYYQLKNQVDGRPTRDDFLAREMYTFMSLRQPANSAKTEKRGLEYRIHIPNISAIKSEIEINGAYYSTIYSSGVPVMYRPSVMVGDQMYPYVGIYDGFDKQYASSFNTNCWINTHLPKWKLIFTNFIQIVWFQESHLSTDVDEYPEHYMDTDGKIHPFDLTHDSQLQSLKRDFLSSRYNKTRQPVSLLWNLKATKEFNEHVKLSFFANNIVQISPKYKDGNQHTVRNWHKPFFGAELMISL</sequence>
<evidence type="ECO:0000256" key="3">
    <source>
        <dbReference type="ARBA" id="ARBA00023237"/>
    </source>
</evidence>
<dbReference type="GO" id="GO:0009279">
    <property type="term" value="C:cell outer membrane"/>
    <property type="evidence" value="ECO:0007669"/>
    <property type="project" value="UniProtKB-SubCell"/>
</dbReference>
<protein>
    <submittedName>
        <fullName evidence="5">TonB-dependent receptor domain protein</fullName>
    </submittedName>
</protein>
<accession>D8DSX8</accession>
<evidence type="ECO:0000259" key="4">
    <source>
        <dbReference type="Pfam" id="PF07715"/>
    </source>
</evidence>
<dbReference type="SUPFAM" id="SSF56935">
    <property type="entry name" value="Porins"/>
    <property type="match status" value="1"/>
</dbReference>
<keyword evidence="2" id="KW-0472">Membrane</keyword>
<name>D8DSX8_9BACT</name>
<dbReference type="EMBL" id="ADWO01000003">
    <property type="protein sequence ID" value="EFI73465.1"/>
    <property type="molecule type" value="Genomic_DNA"/>
</dbReference>
<gene>
    <name evidence="5" type="ORF">PBR_1380</name>
</gene>
<dbReference type="AlphaFoldDB" id="D8DSX8"/>
<keyword evidence="5" id="KW-0675">Receptor</keyword>
<dbReference type="Gene3D" id="2.60.40.1120">
    <property type="entry name" value="Carboxypeptidase-like, regulatory domain"/>
    <property type="match status" value="1"/>
</dbReference>
<evidence type="ECO:0000313" key="6">
    <source>
        <dbReference type="Proteomes" id="UP000004524"/>
    </source>
</evidence>
<organism evidence="5 6">
    <name type="scientific">Segatella baroniae B14</name>
    <dbReference type="NCBI Taxonomy" id="752555"/>
    <lineage>
        <taxon>Bacteria</taxon>
        <taxon>Pseudomonadati</taxon>
        <taxon>Bacteroidota</taxon>
        <taxon>Bacteroidia</taxon>
        <taxon>Bacteroidales</taxon>
        <taxon>Prevotellaceae</taxon>
        <taxon>Segatella</taxon>
    </lineage>
</organism>
<dbReference type="InterPro" id="IPR036942">
    <property type="entry name" value="Beta-barrel_TonB_sf"/>
</dbReference>
<dbReference type="InterPro" id="IPR037066">
    <property type="entry name" value="Plug_dom_sf"/>
</dbReference>
<comment type="subcellular location">
    <subcellularLocation>
        <location evidence="1">Cell outer membrane</location>
    </subcellularLocation>
</comment>
<keyword evidence="3" id="KW-0998">Cell outer membrane</keyword>